<dbReference type="Proteomes" id="UP000280960">
    <property type="component" value="Chromosome"/>
</dbReference>
<reference evidence="7 8" key="1">
    <citation type="submission" date="2018-10" db="EMBL/GenBank/DDBJ databases">
        <authorList>
            <person name="Zhang X."/>
        </authorList>
    </citation>
    <scope>NUCLEOTIDE SEQUENCE [LARGE SCALE GENOMIC DNA]</scope>
    <source>
        <strain evidence="7 8">SK-G1</strain>
    </source>
</reference>
<protein>
    <submittedName>
        <fullName evidence="7">LacI family transcriptional regulator</fullName>
    </submittedName>
</protein>
<dbReference type="InterPro" id="IPR000843">
    <property type="entry name" value="HTH_LacI"/>
</dbReference>
<dbReference type="RefSeq" id="WP_122014147.1">
    <property type="nucleotide sequence ID" value="NZ_CP033169.1"/>
</dbReference>
<keyword evidence="1" id="KW-0678">Repressor</keyword>
<name>A0A3G2R377_9FIRM</name>
<dbReference type="SUPFAM" id="SSF53822">
    <property type="entry name" value="Periplasmic binding protein-like I"/>
    <property type="match status" value="1"/>
</dbReference>
<evidence type="ECO:0000256" key="2">
    <source>
        <dbReference type="ARBA" id="ARBA00023015"/>
    </source>
</evidence>
<organism evidence="7 8">
    <name type="scientific">Biomaibacter acetigenes</name>
    <dbReference type="NCBI Taxonomy" id="2316383"/>
    <lineage>
        <taxon>Bacteria</taxon>
        <taxon>Bacillati</taxon>
        <taxon>Bacillota</taxon>
        <taxon>Clostridia</taxon>
        <taxon>Thermosediminibacterales</taxon>
        <taxon>Tepidanaerobacteraceae</taxon>
        <taxon>Biomaibacter</taxon>
    </lineage>
</organism>
<dbReference type="Pfam" id="PF00532">
    <property type="entry name" value="Peripla_BP_1"/>
    <property type="match status" value="1"/>
</dbReference>
<dbReference type="AlphaFoldDB" id="A0A3G2R377"/>
<dbReference type="PANTHER" id="PTHR30146">
    <property type="entry name" value="LACI-RELATED TRANSCRIPTIONAL REPRESSOR"/>
    <property type="match status" value="1"/>
</dbReference>
<evidence type="ECO:0000256" key="1">
    <source>
        <dbReference type="ARBA" id="ARBA00022491"/>
    </source>
</evidence>
<dbReference type="GO" id="GO:0000976">
    <property type="term" value="F:transcription cis-regulatory region binding"/>
    <property type="evidence" value="ECO:0007669"/>
    <property type="project" value="TreeGrafter"/>
</dbReference>
<evidence type="ECO:0000259" key="6">
    <source>
        <dbReference type="PROSITE" id="PS50943"/>
    </source>
</evidence>
<dbReference type="Pfam" id="PF00356">
    <property type="entry name" value="LacI"/>
    <property type="match status" value="1"/>
</dbReference>
<dbReference type="EMBL" id="CP033169">
    <property type="protein sequence ID" value="AYO29781.1"/>
    <property type="molecule type" value="Genomic_DNA"/>
</dbReference>
<dbReference type="SMART" id="SM00354">
    <property type="entry name" value="HTH_LACI"/>
    <property type="match status" value="1"/>
</dbReference>
<dbReference type="CDD" id="cd01392">
    <property type="entry name" value="HTH_LacI"/>
    <property type="match status" value="1"/>
</dbReference>
<dbReference type="PROSITE" id="PS50943">
    <property type="entry name" value="HTH_CROC1"/>
    <property type="match status" value="1"/>
</dbReference>
<evidence type="ECO:0000313" key="8">
    <source>
        <dbReference type="Proteomes" id="UP000280960"/>
    </source>
</evidence>
<dbReference type="InterPro" id="IPR001761">
    <property type="entry name" value="Peripla_BP/Lac1_sug-bd_dom"/>
</dbReference>
<dbReference type="InterPro" id="IPR028082">
    <property type="entry name" value="Peripla_BP_I"/>
</dbReference>
<evidence type="ECO:0000313" key="7">
    <source>
        <dbReference type="EMBL" id="AYO29781.1"/>
    </source>
</evidence>
<gene>
    <name evidence="7" type="ORF">D2962_03400</name>
</gene>
<evidence type="ECO:0000256" key="4">
    <source>
        <dbReference type="ARBA" id="ARBA00023163"/>
    </source>
</evidence>
<feature type="domain" description="HTH cro/C1-type" evidence="6">
    <location>
        <begin position="2"/>
        <end position="47"/>
    </location>
</feature>
<dbReference type="PRINTS" id="PR00036">
    <property type="entry name" value="HTHLACI"/>
</dbReference>
<accession>A0A3G2R377</accession>
<keyword evidence="8" id="KW-1185">Reference proteome</keyword>
<feature type="domain" description="HTH lacI-type" evidence="5">
    <location>
        <begin position="3"/>
        <end position="57"/>
    </location>
</feature>
<dbReference type="KEGG" id="bacg:D2962_03400"/>
<dbReference type="GO" id="GO:0003700">
    <property type="term" value="F:DNA-binding transcription factor activity"/>
    <property type="evidence" value="ECO:0007669"/>
    <property type="project" value="TreeGrafter"/>
</dbReference>
<keyword evidence="3" id="KW-0238">DNA-binding</keyword>
<dbReference type="PROSITE" id="PS50932">
    <property type="entry name" value="HTH_LACI_2"/>
    <property type="match status" value="1"/>
</dbReference>
<dbReference type="CDD" id="cd06267">
    <property type="entry name" value="PBP1_LacI_sugar_binding-like"/>
    <property type="match status" value="1"/>
</dbReference>
<dbReference type="SUPFAM" id="SSF47413">
    <property type="entry name" value="lambda repressor-like DNA-binding domains"/>
    <property type="match status" value="1"/>
</dbReference>
<evidence type="ECO:0000256" key="3">
    <source>
        <dbReference type="ARBA" id="ARBA00023125"/>
    </source>
</evidence>
<evidence type="ECO:0000259" key="5">
    <source>
        <dbReference type="PROSITE" id="PS50932"/>
    </source>
</evidence>
<dbReference type="PROSITE" id="PS00356">
    <property type="entry name" value="HTH_LACI_1"/>
    <property type="match status" value="1"/>
</dbReference>
<dbReference type="FunFam" id="1.10.260.40:FF:000002">
    <property type="entry name" value="HTH-type transcriptional repressor PurR"/>
    <property type="match status" value="1"/>
</dbReference>
<dbReference type="InterPro" id="IPR001387">
    <property type="entry name" value="Cro/C1-type_HTH"/>
</dbReference>
<dbReference type="Gene3D" id="3.40.50.2300">
    <property type="match status" value="2"/>
</dbReference>
<dbReference type="PANTHER" id="PTHR30146:SF148">
    <property type="entry name" value="HTH-TYPE TRANSCRIPTIONAL REPRESSOR PURR-RELATED"/>
    <property type="match status" value="1"/>
</dbReference>
<proteinExistence type="predicted"/>
<dbReference type="InterPro" id="IPR010982">
    <property type="entry name" value="Lambda_DNA-bd_dom_sf"/>
</dbReference>
<keyword evidence="4" id="KW-0804">Transcription</keyword>
<keyword evidence="2" id="KW-0805">Transcription regulation</keyword>
<dbReference type="Gene3D" id="1.10.260.40">
    <property type="entry name" value="lambda repressor-like DNA-binding domains"/>
    <property type="match status" value="1"/>
</dbReference>
<sequence length="334" mass="37048">MNITIKDIAKTAGVSPSTVSRVLTGNIHVSEETLKKVKSAIEKLGYRPNALARSLVSKRSRTIGLIIPEIGNPFYAEIISGVEKAATRQGYGVLLISYSPDNIKKDGIQTLLERRVDGIIHAGPFQNDKLVPRLKKEGFPFVLVGRKIDNLETNCVIANDRHAAYQATMHLLNLNHKIIGFIFGNNESYSSIEKLEGYKLALAERQIPFREELVEPGYLEFNGGYEAALSLLKKNPKPSAILAGNDVMALGAREAILEMGLSIPKDVALMGFDDIPWVSLKGLELTTMSVPRYKMGYLACDLLIKKINKPDDHEVEQIVLEPEIKIRKTCGYFK</sequence>